<dbReference type="InterPro" id="IPR007484">
    <property type="entry name" value="Peptidase_M28"/>
</dbReference>
<dbReference type="AlphaFoldDB" id="A0A2M7G774"/>
<evidence type="ECO:0000313" key="3">
    <source>
        <dbReference type="EMBL" id="PIW17920.1"/>
    </source>
</evidence>
<feature type="chain" id="PRO_5014863391" description="Peptidase M28 domain-containing protein" evidence="1">
    <location>
        <begin position="24"/>
        <end position="339"/>
    </location>
</feature>
<comment type="caution">
    <text evidence="3">The sequence shown here is derived from an EMBL/GenBank/DDBJ whole genome shotgun (WGS) entry which is preliminary data.</text>
</comment>
<dbReference type="PROSITE" id="PS51257">
    <property type="entry name" value="PROKAR_LIPOPROTEIN"/>
    <property type="match status" value="1"/>
</dbReference>
<evidence type="ECO:0000313" key="4">
    <source>
        <dbReference type="Proteomes" id="UP000231019"/>
    </source>
</evidence>
<protein>
    <recommendedName>
        <fullName evidence="2">Peptidase M28 domain-containing protein</fullName>
    </recommendedName>
</protein>
<dbReference type="EMBL" id="PFFQ01000018">
    <property type="protein sequence ID" value="PIW17920.1"/>
    <property type="molecule type" value="Genomic_DNA"/>
</dbReference>
<evidence type="ECO:0000256" key="1">
    <source>
        <dbReference type="SAM" id="SignalP"/>
    </source>
</evidence>
<organism evidence="3 4">
    <name type="scientific">bacterium (Candidatus Blackallbacteria) CG17_big_fil_post_rev_8_21_14_2_50_48_46</name>
    <dbReference type="NCBI Taxonomy" id="2014261"/>
    <lineage>
        <taxon>Bacteria</taxon>
        <taxon>Candidatus Blackallbacteria</taxon>
    </lineage>
</organism>
<feature type="domain" description="Peptidase M28" evidence="2">
    <location>
        <begin position="110"/>
        <end position="300"/>
    </location>
</feature>
<name>A0A2M7G774_9BACT</name>
<dbReference type="PANTHER" id="PTHR12147">
    <property type="entry name" value="METALLOPEPTIDASE M28 FAMILY MEMBER"/>
    <property type="match status" value="1"/>
</dbReference>
<dbReference type="PANTHER" id="PTHR12147:SF26">
    <property type="entry name" value="PEPTIDASE M28 DOMAIN-CONTAINING PROTEIN"/>
    <property type="match status" value="1"/>
</dbReference>
<feature type="signal peptide" evidence="1">
    <location>
        <begin position="1"/>
        <end position="23"/>
    </location>
</feature>
<accession>A0A2M7G774</accession>
<dbReference type="InterPro" id="IPR045175">
    <property type="entry name" value="M28_fam"/>
</dbReference>
<dbReference type="SUPFAM" id="SSF53187">
    <property type="entry name" value="Zn-dependent exopeptidases"/>
    <property type="match status" value="1"/>
</dbReference>
<keyword evidence="1" id="KW-0732">Signal</keyword>
<evidence type="ECO:0000259" key="2">
    <source>
        <dbReference type="Pfam" id="PF04389"/>
    </source>
</evidence>
<proteinExistence type="predicted"/>
<dbReference type="GO" id="GO:0008235">
    <property type="term" value="F:metalloexopeptidase activity"/>
    <property type="evidence" value="ECO:0007669"/>
    <property type="project" value="InterPro"/>
</dbReference>
<gene>
    <name evidence="3" type="ORF">COW36_06880</name>
</gene>
<dbReference type="Proteomes" id="UP000231019">
    <property type="component" value="Unassembled WGS sequence"/>
</dbReference>
<dbReference type="Gene3D" id="3.40.630.10">
    <property type="entry name" value="Zn peptidases"/>
    <property type="match status" value="1"/>
</dbReference>
<reference evidence="3 4" key="1">
    <citation type="submission" date="2017-09" db="EMBL/GenBank/DDBJ databases">
        <title>Depth-based differentiation of microbial function through sediment-hosted aquifers and enrichment of novel symbionts in the deep terrestrial subsurface.</title>
        <authorList>
            <person name="Probst A.J."/>
            <person name="Ladd B."/>
            <person name="Jarett J.K."/>
            <person name="Geller-Mcgrath D.E."/>
            <person name="Sieber C.M."/>
            <person name="Emerson J.B."/>
            <person name="Anantharaman K."/>
            <person name="Thomas B.C."/>
            <person name="Malmstrom R."/>
            <person name="Stieglmeier M."/>
            <person name="Klingl A."/>
            <person name="Woyke T."/>
            <person name="Ryan C.M."/>
            <person name="Banfield J.F."/>
        </authorList>
    </citation>
    <scope>NUCLEOTIDE SEQUENCE [LARGE SCALE GENOMIC DNA]</scope>
    <source>
        <strain evidence="3">CG17_big_fil_post_rev_8_21_14_2_50_48_46</strain>
    </source>
</reference>
<sequence>MRKSPSRLWLAGLALLTACISHLPVSQNTSLVQINARSRAPEAIEKSVDPARMMGHLAILSGKSPFATAGLIPERGSAQGRDLTRAYLSKALENLGYQPELHNYRPNGTNVMARLMADTPSDEYIVLGAHLDSVRNAGADDNASGTVAVLEAATILRNLAGRKVNFIFAWFDEEEIGLVGSRYLARDLKKQGLKITSMHNIDMLAWDGDKDKTVEIAQPDGFLWDYYNMVNKTHGLNLPFDRTNTGQTDHESFHREGFNVICISEQYTNGDMTPYYHKRGDTYETVNADYLAGSTRLVVAVLADLSRKIPPPANIQVIPNDRFPSRPREFHASYDEHLE</sequence>
<dbReference type="Pfam" id="PF04389">
    <property type="entry name" value="Peptidase_M28"/>
    <property type="match status" value="1"/>
</dbReference>
<dbReference type="GO" id="GO:0006508">
    <property type="term" value="P:proteolysis"/>
    <property type="evidence" value="ECO:0007669"/>
    <property type="project" value="InterPro"/>
</dbReference>